<accession>A0A8E2ERV7</accession>
<protein>
    <recommendedName>
        <fullName evidence="1">F-box domain-containing protein</fullName>
    </recommendedName>
</protein>
<gene>
    <name evidence="2" type="ORF">AOQ84DRAFT_356856</name>
</gene>
<name>A0A8E2ERV7_9PEZI</name>
<evidence type="ECO:0000313" key="2">
    <source>
        <dbReference type="EMBL" id="OCL03548.1"/>
    </source>
</evidence>
<dbReference type="Proteomes" id="UP000250140">
    <property type="component" value="Unassembled WGS sequence"/>
</dbReference>
<reference evidence="2 3" key="1">
    <citation type="journal article" date="2016" name="Nat. Commun.">
        <title>Ectomycorrhizal ecology is imprinted in the genome of the dominant symbiotic fungus Cenococcum geophilum.</title>
        <authorList>
            <consortium name="DOE Joint Genome Institute"/>
            <person name="Peter M."/>
            <person name="Kohler A."/>
            <person name="Ohm R.A."/>
            <person name="Kuo A."/>
            <person name="Krutzmann J."/>
            <person name="Morin E."/>
            <person name="Arend M."/>
            <person name="Barry K.W."/>
            <person name="Binder M."/>
            <person name="Choi C."/>
            <person name="Clum A."/>
            <person name="Copeland A."/>
            <person name="Grisel N."/>
            <person name="Haridas S."/>
            <person name="Kipfer T."/>
            <person name="LaButti K."/>
            <person name="Lindquist E."/>
            <person name="Lipzen A."/>
            <person name="Maire R."/>
            <person name="Meier B."/>
            <person name="Mihaltcheva S."/>
            <person name="Molinier V."/>
            <person name="Murat C."/>
            <person name="Poggeler S."/>
            <person name="Quandt C.A."/>
            <person name="Sperisen C."/>
            <person name="Tritt A."/>
            <person name="Tisserant E."/>
            <person name="Crous P.W."/>
            <person name="Henrissat B."/>
            <person name="Nehls U."/>
            <person name="Egli S."/>
            <person name="Spatafora J.W."/>
            <person name="Grigoriev I.V."/>
            <person name="Martin F.M."/>
        </authorList>
    </citation>
    <scope>NUCLEOTIDE SEQUENCE [LARGE SCALE GENOMIC DNA]</scope>
    <source>
        <strain evidence="2 3">CBS 207.34</strain>
    </source>
</reference>
<evidence type="ECO:0000313" key="3">
    <source>
        <dbReference type="Proteomes" id="UP000250140"/>
    </source>
</evidence>
<feature type="domain" description="F-box" evidence="1">
    <location>
        <begin position="67"/>
        <end position="112"/>
    </location>
</feature>
<dbReference type="InterPro" id="IPR001810">
    <property type="entry name" value="F-box_dom"/>
</dbReference>
<proteinExistence type="predicted"/>
<sequence>MALNIYRTPRKILSILPCASIPGGCDEHQLGRNQPCLEEGHKAEHVNLKTNLLKLIPKPTSATQSRTPYLLSLPVELLQEISTYLSDSEFAAFGLTCKPLLSTLGTKPWHDLRAQNREDFLNLLILLQRDLPEWRLCRKCNKLHGPKFSTVTLPRAVLTRNSIAAPLIRDTAIYILEPLVPWLKRPRRPLYWITHEHIRLAIAHQIQGSAFGICMSTLSCSGKKTYGTVTPRVRKMEFAYDVQPVITRRNFLWSAAHEISFEFYPDTEKQASQETAVKEVLQCVDLRCCIHCSAGNMTEEILCWMFHKPSDEYSNCVRKVPTHVEQGCGAHTHSCDCAMEYQIVSTTPYGFMVVIWQLLGDKAMDRVFGQRGILRNLYEETKLGLFY</sequence>
<keyword evidence="3" id="KW-1185">Reference proteome</keyword>
<dbReference type="OrthoDB" id="3766406at2759"/>
<organism evidence="2 3">
    <name type="scientific">Glonium stellatum</name>
    <dbReference type="NCBI Taxonomy" id="574774"/>
    <lineage>
        <taxon>Eukaryota</taxon>
        <taxon>Fungi</taxon>
        <taxon>Dikarya</taxon>
        <taxon>Ascomycota</taxon>
        <taxon>Pezizomycotina</taxon>
        <taxon>Dothideomycetes</taxon>
        <taxon>Pleosporomycetidae</taxon>
        <taxon>Gloniales</taxon>
        <taxon>Gloniaceae</taxon>
        <taxon>Glonium</taxon>
    </lineage>
</organism>
<dbReference type="CDD" id="cd09917">
    <property type="entry name" value="F-box_SF"/>
    <property type="match status" value="1"/>
</dbReference>
<dbReference type="AlphaFoldDB" id="A0A8E2ERV7"/>
<dbReference type="PROSITE" id="PS50181">
    <property type="entry name" value="FBOX"/>
    <property type="match status" value="1"/>
</dbReference>
<evidence type="ECO:0000259" key="1">
    <source>
        <dbReference type="PROSITE" id="PS50181"/>
    </source>
</evidence>
<dbReference type="EMBL" id="KV750714">
    <property type="protein sequence ID" value="OCL03548.1"/>
    <property type="molecule type" value="Genomic_DNA"/>
</dbReference>